<dbReference type="PRINTS" id="PR00111">
    <property type="entry name" value="ABHYDROLASE"/>
</dbReference>
<feature type="domain" description="AB hydrolase-1" evidence="13">
    <location>
        <begin position="38"/>
        <end position="300"/>
    </location>
</feature>
<gene>
    <name evidence="14" type="primary">pip</name>
    <name evidence="14" type="ORF">K9B37_02860</name>
</gene>
<evidence type="ECO:0000256" key="7">
    <source>
        <dbReference type="ARBA" id="ARBA00022490"/>
    </source>
</evidence>
<evidence type="ECO:0000256" key="10">
    <source>
        <dbReference type="ARBA" id="ARBA00029605"/>
    </source>
</evidence>
<evidence type="ECO:0000259" key="13">
    <source>
        <dbReference type="Pfam" id="PF00561"/>
    </source>
</evidence>
<dbReference type="EC" id="3.4.11.5" evidence="4 11"/>
<evidence type="ECO:0000256" key="12">
    <source>
        <dbReference type="RuleBase" id="RU003421"/>
    </source>
</evidence>
<evidence type="ECO:0000256" key="6">
    <source>
        <dbReference type="ARBA" id="ARBA00022438"/>
    </source>
</evidence>
<comment type="subcellular location">
    <subcellularLocation>
        <location evidence="2 11">Cytoplasm</location>
    </subcellularLocation>
</comment>
<evidence type="ECO:0000313" key="15">
    <source>
        <dbReference type="Proteomes" id="UP000704176"/>
    </source>
</evidence>
<dbReference type="GO" id="GO:0004177">
    <property type="term" value="F:aminopeptidase activity"/>
    <property type="evidence" value="ECO:0007669"/>
    <property type="project" value="UniProtKB-KW"/>
</dbReference>
<evidence type="ECO:0000313" key="14">
    <source>
        <dbReference type="EMBL" id="MBZ6075239.1"/>
    </source>
</evidence>
<dbReference type="PANTHER" id="PTHR43722:SF1">
    <property type="entry name" value="PROLINE IMINOPEPTIDASE"/>
    <property type="match status" value="1"/>
</dbReference>
<dbReference type="EMBL" id="JAIRBM010000002">
    <property type="protein sequence ID" value="MBZ6075239.1"/>
    <property type="molecule type" value="Genomic_DNA"/>
</dbReference>
<evidence type="ECO:0000256" key="11">
    <source>
        <dbReference type="PIRNR" id="PIRNR006431"/>
    </source>
</evidence>
<organism evidence="14 15">
    <name type="scientific">Microvirga puerhi</name>
    <dbReference type="NCBI Taxonomy" id="2876078"/>
    <lineage>
        <taxon>Bacteria</taxon>
        <taxon>Pseudomonadati</taxon>
        <taxon>Pseudomonadota</taxon>
        <taxon>Alphaproteobacteria</taxon>
        <taxon>Hyphomicrobiales</taxon>
        <taxon>Methylobacteriaceae</taxon>
        <taxon>Microvirga</taxon>
    </lineage>
</organism>
<keyword evidence="9 11" id="KW-0378">Hydrolase</keyword>
<sequence>MPYLYPPIEPHESGMLDVGDGHRIYWETCGNPGGKPALVLHGGPGSGCTVNARRYFDPESYRIVLFDQRGCGRSTPHASLPNADLSANTTPHLLADIERLRQSLGIERWLVLGGSWGSTLALAYAERHPDQVSELILFSVATTTAWEIDWITRGVGVFFPGAWARFRDNLPEAERTGSLVEAYHRLLMHPAPNIHEKAARDWCDWEMALVAVHPDHKPHPRYEDPAFRLGFARLVTHYWRHKGWLEDGILLRETNRLAGIPGFLIHGRLDIGGPLIVPWQLQQHWPGSELIVVGEAGHDARDPGMTECIVAATSRFA</sequence>
<name>A0ABS7VIB9_9HYPH</name>
<reference evidence="14 15" key="1">
    <citation type="submission" date="2021-09" db="EMBL/GenBank/DDBJ databases">
        <title>The complete genome sequence of a new microorganism.</title>
        <authorList>
            <person name="Zi Z."/>
        </authorList>
    </citation>
    <scope>NUCLEOTIDE SEQUENCE [LARGE SCALE GENOMIC DNA]</scope>
    <source>
        <strain evidence="14 15">WGZ8</strain>
    </source>
</reference>
<proteinExistence type="inferred from homology"/>
<dbReference type="Gene3D" id="3.40.50.1820">
    <property type="entry name" value="alpha/beta hydrolase"/>
    <property type="match status" value="1"/>
</dbReference>
<dbReference type="PANTHER" id="PTHR43722">
    <property type="entry name" value="PROLINE IMINOPEPTIDASE"/>
    <property type="match status" value="1"/>
</dbReference>
<evidence type="ECO:0000256" key="5">
    <source>
        <dbReference type="ARBA" id="ARBA00021843"/>
    </source>
</evidence>
<evidence type="ECO:0000256" key="2">
    <source>
        <dbReference type="ARBA" id="ARBA00004496"/>
    </source>
</evidence>
<comment type="similarity">
    <text evidence="3 11 12">Belongs to the peptidase S33 family.</text>
</comment>
<evidence type="ECO:0000256" key="9">
    <source>
        <dbReference type="ARBA" id="ARBA00022801"/>
    </source>
</evidence>
<dbReference type="PRINTS" id="PR00793">
    <property type="entry name" value="PROAMNOPTASE"/>
</dbReference>
<dbReference type="RefSeq" id="WP_224311295.1">
    <property type="nucleotide sequence ID" value="NZ_JAIRBM010000002.1"/>
</dbReference>
<keyword evidence="6 11" id="KW-0031">Aminopeptidase</keyword>
<comment type="catalytic activity">
    <reaction evidence="1 11 12">
        <text>Release of N-terminal proline from a peptide.</text>
        <dbReference type="EC" id="3.4.11.5"/>
    </reaction>
</comment>
<dbReference type="Pfam" id="PF00561">
    <property type="entry name" value="Abhydrolase_1"/>
    <property type="match status" value="1"/>
</dbReference>
<dbReference type="NCBIfam" id="TIGR01249">
    <property type="entry name" value="pro_imino_pep_1"/>
    <property type="match status" value="1"/>
</dbReference>
<keyword evidence="15" id="KW-1185">Reference proteome</keyword>
<evidence type="ECO:0000256" key="3">
    <source>
        <dbReference type="ARBA" id="ARBA00010088"/>
    </source>
</evidence>
<accession>A0ABS7VIB9</accession>
<dbReference type="PIRSF" id="PIRSF006431">
    <property type="entry name" value="Pept_S33"/>
    <property type="match status" value="1"/>
</dbReference>
<dbReference type="InterPro" id="IPR000073">
    <property type="entry name" value="AB_hydrolase_1"/>
</dbReference>
<dbReference type="Proteomes" id="UP000704176">
    <property type="component" value="Unassembled WGS sequence"/>
</dbReference>
<evidence type="ECO:0000256" key="1">
    <source>
        <dbReference type="ARBA" id="ARBA00001585"/>
    </source>
</evidence>
<dbReference type="SUPFAM" id="SSF53474">
    <property type="entry name" value="alpha/beta-Hydrolases"/>
    <property type="match status" value="1"/>
</dbReference>
<protein>
    <recommendedName>
        <fullName evidence="5 11">Proline iminopeptidase</fullName>
        <shortName evidence="11">PIP</shortName>
        <ecNumber evidence="4 11">3.4.11.5</ecNumber>
    </recommendedName>
    <alternativeName>
        <fullName evidence="10 11">Prolyl aminopeptidase</fullName>
    </alternativeName>
</protein>
<dbReference type="InterPro" id="IPR002410">
    <property type="entry name" value="Peptidase_S33"/>
</dbReference>
<keyword evidence="7 11" id="KW-0963">Cytoplasm</keyword>
<dbReference type="InterPro" id="IPR005944">
    <property type="entry name" value="Pro_iminopeptidase"/>
</dbReference>
<evidence type="ECO:0000256" key="4">
    <source>
        <dbReference type="ARBA" id="ARBA00012568"/>
    </source>
</evidence>
<keyword evidence="8 11" id="KW-0645">Protease</keyword>
<comment type="caution">
    <text evidence="14">The sequence shown here is derived from an EMBL/GenBank/DDBJ whole genome shotgun (WGS) entry which is preliminary data.</text>
</comment>
<evidence type="ECO:0000256" key="8">
    <source>
        <dbReference type="ARBA" id="ARBA00022670"/>
    </source>
</evidence>
<dbReference type="InterPro" id="IPR029058">
    <property type="entry name" value="AB_hydrolase_fold"/>
</dbReference>